<feature type="transmembrane region" description="Helical" evidence="1">
    <location>
        <begin position="61"/>
        <end position="78"/>
    </location>
</feature>
<evidence type="ECO:0008006" key="4">
    <source>
        <dbReference type="Google" id="ProtNLM"/>
    </source>
</evidence>
<evidence type="ECO:0000313" key="2">
    <source>
        <dbReference type="EMBL" id="OTF77399.1"/>
    </source>
</evidence>
<dbReference type="EMBL" id="MUJZ01032734">
    <property type="protein sequence ID" value="OTF77399.1"/>
    <property type="molecule type" value="Genomic_DNA"/>
</dbReference>
<accession>A0A1Y3B973</accession>
<keyword evidence="1" id="KW-0472">Membrane</keyword>
<protein>
    <recommendedName>
        <fullName evidence="4">Transmembrane protein</fullName>
    </recommendedName>
</protein>
<proteinExistence type="predicted"/>
<keyword evidence="1" id="KW-1133">Transmembrane helix</keyword>
<dbReference type="Proteomes" id="UP000194236">
    <property type="component" value="Unassembled WGS sequence"/>
</dbReference>
<evidence type="ECO:0000313" key="3">
    <source>
        <dbReference type="Proteomes" id="UP000194236"/>
    </source>
</evidence>
<reference evidence="2 3" key="1">
    <citation type="submission" date="2017-03" db="EMBL/GenBank/DDBJ databases">
        <title>Genome Survey of Euroglyphus maynei.</title>
        <authorList>
            <person name="Arlian L.G."/>
            <person name="Morgan M.S."/>
            <person name="Rider S.D."/>
        </authorList>
    </citation>
    <scope>NUCLEOTIDE SEQUENCE [LARGE SCALE GENOMIC DNA]</scope>
    <source>
        <strain evidence="2">Arlian Lab</strain>
        <tissue evidence="2">Whole body</tissue>
    </source>
</reference>
<name>A0A1Y3B973_EURMA</name>
<dbReference type="OrthoDB" id="10363791at2759"/>
<keyword evidence="1" id="KW-0812">Transmembrane</keyword>
<sequence>MRIKFIRFERMLELLTKKRNPKLYQTKFVGNVQQSYNYLNDLMIEYDIFNDTWKYLATFSLFWRFIIINFVSYLAIFYDMPPTFQLMYRSIFISENSAFILFLFKVGLIHINMSLAGKRLRQFLYQKKFNSSKLSLKMKTLEYITFLQEPKRFGQMIISGHLLKLKHMFIVSGFCCFNHSIFQFKNISPQN</sequence>
<comment type="caution">
    <text evidence="2">The sequence shown here is derived from an EMBL/GenBank/DDBJ whole genome shotgun (WGS) entry which is preliminary data.</text>
</comment>
<feature type="transmembrane region" description="Helical" evidence="1">
    <location>
        <begin position="98"/>
        <end position="117"/>
    </location>
</feature>
<dbReference type="AlphaFoldDB" id="A0A1Y3B973"/>
<gene>
    <name evidence="2" type="ORF">BLA29_007306</name>
</gene>
<organism evidence="2 3">
    <name type="scientific">Euroglyphus maynei</name>
    <name type="common">Mayne's house dust mite</name>
    <dbReference type="NCBI Taxonomy" id="6958"/>
    <lineage>
        <taxon>Eukaryota</taxon>
        <taxon>Metazoa</taxon>
        <taxon>Ecdysozoa</taxon>
        <taxon>Arthropoda</taxon>
        <taxon>Chelicerata</taxon>
        <taxon>Arachnida</taxon>
        <taxon>Acari</taxon>
        <taxon>Acariformes</taxon>
        <taxon>Sarcoptiformes</taxon>
        <taxon>Astigmata</taxon>
        <taxon>Psoroptidia</taxon>
        <taxon>Analgoidea</taxon>
        <taxon>Pyroglyphidae</taxon>
        <taxon>Pyroglyphinae</taxon>
        <taxon>Euroglyphus</taxon>
    </lineage>
</organism>
<evidence type="ECO:0000256" key="1">
    <source>
        <dbReference type="SAM" id="Phobius"/>
    </source>
</evidence>
<keyword evidence="3" id="KW-1185">Reference proteome</keyword>